<dbReference type="InterPro" id="IPR032456">
    <property type="entry name" value="Peptidase_M48_N"/>
</dbReference>
<dbReference type="Gene3D" id="3.30.2010.10">
    <property type="entry name" value="Metalloproteases ('zincins'), catalytic domain"/>
    <property type="match status" value="1"/>
</dbReference>
<keyword evidence="7" id="KW-0472">Membrane</keyword>
<keyword evidence="1 6" id="KW-0645">Protease</keyword>
<proteinExistence type="inferred from homology"/>
<evidence type="ECO:0000256" key="2">
    <source>
        <dbReference type="ARBA" id="ARBA00022723"/>
    </source>
</evidence>
<dbReference type="Proteomes" id="UP001218246">
    <property type="component" value="Unassembled WGS sequence"/>
</dbReference>
<comment type="caution">
    <text evidence="10">The sequence shown here is derived from an EMBL/GenBank/DDBJ whole genome shotgun (WGS) entry which is preliminary data.</text>
</comment>
<protein>
    <submittedName>
        <fullName evidence="10">M48 family metallopeptidase</fullName>
    </submittedName>
</protein>
<feature type="domain" description="Peptidase M48" evidence="8">
    <location>
        <begin position="206"/>
        <end position="414"/>
    </location>
</feature>
<feature type="transmembrane region" description="Helical" evidence="7">
    <location>
        <begin position="7"/>
        <end position="25"/>
    </location>
</feature>
<dbReference type="InterPro" id="IPR027057">
    <property type="entry name" value="CAXX_Prtase_1"/>
</dbReference>
<keyword evidence="4 6" id="KW-0862">Zinc</keyword>
<keyword evidence="2" id="KW-0479">Metal-binding</keyword>
<evidence type="ECO:0000256" key="4">
    <source>
        <dbReference type="ARBA" id="ARBA00022833"/>
    </source>
</evidence>
<feature type="transmembrane region" description="Helical" evidence="7">
    <location>
        <begin position="286"/>
        <end position="305"/>
    </location>
</feature>
<dbReference type="Pfam" id="PF16491">
    <property type="entry name" value="Peptidase_M48_N"/>
    <property type="match status" value="1"/>
</dbReference>
<feature type="domain" description="CAAX prenyl protease 1 N-terminal" evidence="9">
    <location>
        <begin position="43"/>
        <end position="202"/>
    </location>
</feature>
<accession>A0ABT6H5C0</accession>
<dbReference type="PANTHER" id="PTHR10120">
    <property type="entry name" value="CAAX PRENYL PROTEASE 1"/>
    <property type="match status" value="1"/>
</dbReference>
<feature type="transmembrane region" description="Helical" evidence="7">
    <location>
        <begin position="174"/>
        <end position="197"/>
    </location>
</feature>
<evidence type="ECO:0000256" key="1">
    <source>
        <dbReference type="ARBA" id="ARBA00022670"/>
    </source>
</evidence>
<name>A0ABT6H5C0_9BACI</name>
<dbReference type="RefSeq" id="WP_124565222.1">
    <property type="nucleotide sequence ID" value="NZ_JARRRY010000003.1"/>
</dbReference>
<reference evidence="10 11" key="1">
    <citation type="submission" date="2023-04" db="EMBL/GenBank/DDBJ databases">
        <title>Ectobacillus antri isolated from activated sludge.</title>
        <authorList>
            <person name="Yan P."/>
            <person name="Liu X."/>
        </authorList>
    </citation>
    <scope>NUCLEOTIDE SEQUENCE [LARGE SCALE GENOMIC DNA]</scope>
    <source>
        <strain evidence="10 11">C18H</strain>
    </source>
</reference>
<evidence type="ECO:0000256" key="7">
    <source>
        <dbReference type="SAM" id="Phobius"/>
    </source>
</evidence>
<gene>
    <name evidence="10" type="ORF">P6P90_08025</name>
</gene>
<dbReference type="CDD" id="cd07343">
    <property type="entry name" value="M48A_Zmpste24p_like"/>
    <property type="match status" value="1"/>
</dbReference>
<comment type="cofactor">
    <cofactor evidence="6">
        <name>Zn(2+)</name>
        <dbReference type="ChEBI" id="CHEBI:29105"/>
    </cofactor>
    <text evidence="6">Binds 1 zinc ion per subunit.</text>
</comment>
<evidence type="ECO:0000259" key="9">
    <source>
        <dbReference type="Pfam" id="PF16491"/>
    </source>
</evidence>
<comment type="similarity">
    <text evidence="6">Belongs to the peptidase M48 family.</text>
</comment>
<keyword evidence="11" id="KW-1185">Reference proteome</keyword>
<feature type="transmembrane region" description="Helical" evidence="7">
    <location>
        <begin position="62"/>
        <end position="84"/>
    </location>
</feature>
<evidence type="ECO:0000256" key="6">
    <source>
        <dbReference type="RuleBase" id="RU003983"/>
    </source>
</evidence>
<feature type="transmembrane region" description="Helical" evidence="7">
    <location>
        <begin position="105"/>
        <end position="126"/>
    </location>
</feature>
<organism evidence="10 11">
    <name type="scientific">Ectobacillus antri</name>
    <dbReference type="NCBI Taxonomy" id="2486280"/>
    <lineage>
        <taxon>Bacteria</taxon>
        <taxon>Bacillati</taxon>
        <taxon>Bacillota</taxon>
        <taxon>Bacilli</taxon>
        <taxon>Bacillales</taxon>
        <taxon>Bacillaceae</taxon>
        <taxon>Ectobacillus</taxon>
    </lineage>
</organism>
<keyword evidence="5 6" id="KW-0482">Metalloprotease</keyword>
<evidence type="ECO:0000256" key="3">
    <source>
        <dbReference type="ARBA" id="ARBA00022801"/>
    </source>
</evidence>
<dbReference type="EMBL" id="JARULN010000005">
    <property type="protein sequence ID" value="MDG5753919.1"/>
    <property type="molecule type" value="Genomic_DNA"/>
</dbReference>
<keyword evidence="3 6" id="KW-0378">Hydrolase</keyword>
<keyword evidence="7" id="KW-0812">Transmembrane</keyword>
<keyword evidence="7" id="KW-1133">Transmembrane helix</keyword>
<dbReference type="Pfam" id="PF01435">
    <property type="entry name" value="Peptidase_M48"/>
    <property type="match status" value="1"/>
</dbReference>
<sequence>MKKVIGWSLFLYVGFGLFIYWYLFYGTSTAIPEMYKGSSADPATFMSQRELVLSQDFSRIKYLLYFLATPFEWLVLLLILVLGISRNFEKWAKQSAKPKILQIGVYLFYLSLLTTALALPFQWISYQVSKFYHISTQTTASWVKDHIIDFWVNFVFMFVIVAVLLWLMKRSERWWLYAWCLSVPFTIFMTFIQPVFIDPLYNDFQPLQNKQLETKILKLAQQADIPASHVYEVNMSEKTNALNAYVTGIGSNSRIVLWDTTLKQLSENEILFIMAHEMAHYVKKHIYWALAGSIALSFVGLYLISRLINRTIRKFGHIFHISSITSFSVLPLFFLFSSVLSFAASPAMNYVSRAEERASDTYAMELTNDNKAAVMTFQNLSKTSLSQVNPPGLVKFFLYTHPTILERIQYLEQYEKK</sequence>
<evidence type="ECO:0000256" key="5">
    <source>
        <dbReference type="ARBA" id="ARBA00023049"/>
    </source>
</evidence>
<feature type="transmembrane region" description="Helical" evidence="7">
    <location>
        <begin position="146"/>
        <end position="167"/>
    </location>
</feature>
<evidence type="ECO:0000313" key="11">
    <source>
        <dbReference type="Proteomes" id="UP001218246"/>
    </source>
</evidence>
<feature type="transmembrane region" description="Helical" evidence="7">
    <location>
        <begin position="317"/>
        <end position="343"/>
    </location>
</feature>
<evidence type="ECO:0000313" key="10">
    <source>
        <dbReference type="EMBL" id="MDG5753919.1"/>
    </source>
</evidence>
<evidence type="ECO:0000259" key="8">
    <source>
        <dbReference type="Pfam" id="PF01435"/>
    </source>
</evidence>
<dbReference type="InterPro" id="IPR001915">
    <property type="entry name" value="Peptidase_M48"/>
</dbReference>